<evidence type="ECO:0000256" key="1">
    <source>
        <dbReference type="ARBA" id="ARBA00004442"/>
    </source>
</evidence>
<protein>
    <submittedName>
        <fullName evidence="4">Outer membrane protein beta-barrel family protein</fullName>
    </submittedName>
</protein>
<evidence type="ECO:0000256" key="3">
    <source>
        <dbReference type="ARBA" id="ARBA00023237"/>
    </source>
</evidence>
<sequence length="879" mass="100019">MFPLVTFSQFRIITGIVSDESGAPLGRANVMAKALGEDGNVKFAMANAQGQYNFTLDASKAYLLSVSYIGYHPDSTKLDPSNSNLRHDFKLRTKNEQLREIIIEHEYRPVIIKKDTIVFNVEAFAAGNERKLKDVLGKLPGVEVDRDGRVTFNGQPIRHMLVEGKKFFGGGSKLAVENIPADALDQIEVIDHFNEVGFLKEVSGTDEMAMNVKLKEDRKRLVFGDLEAGGGNGGHHLGHAALFYYTPAHNVSVIGDINDIGKSVFTFDDMMRFQGGVSAFVNTNSRPSFTNLNTFTSDNRDVVENRSRFAALNFSSDVVEKLNVSGFAIFSRLLTDRRADTYIEYLTNQGVTNEERFAEQGNDDLMGLANAKLDYSPSNTEKWYYNAQWQSSGNSLSNLLNSVTNLQNSYFNTLSDADNHSLKQYIEWHKAYNVQHTTTFVVNHVYEKNTPLNTWINDQAFLVGFIPLETDDQYRIEQLGRQRSNSVDALFKHYWVINSRHQLHSNIGNNFARVDLLTSERQLLSDGSVNSFAEAGFGNDVLYRLNDAFVGLDYKFITGPVSNTASLYGHWYALSTAQTDGNHRLSRFLPEPTWKSEYEIRENERIVFDYQYANSFPRVGQLNSRFTLTSYNAVARGNALLANERYHRSALRYTRFTGIGGPIANASITFNRKVRAIRNELQFEGINHYSMPVLTDNPETNWMAYGSYSNRVAFFRVGGNVRLSWFDYSQTVNDILANNRRTSHQYTVNMRTEPSDWPRASVAYTKGFNRFRGNTSSRFTTDQLDASLDWRLLRDWSAMAEYTYFRNRNTRTGLSDSYHVANAALDYQPEHTPWGFRLTANNFLDNRTKVSNSISDFLASEQVTYIMPRVWLLSVRYKL</sequence>
<dbReference type="EMBL" id="FUYS01000004">
    <property type="protein sequence ID" value="SKB57855.1"/>
    <property type="molecule type" value="Genomic_DNA"/>
</dbReference>
<name>A0A1T5CEE3_9SPHI</name>
<dbReference type="SUPFAM" id="SSF56935">
    <property type="entry name" value="Porins"/>
    <property type="match status" value="1"/>
</dbReference>
<dbReference type="Gene3D" id="2.40.170.20">
    <property type="entry name" value="TonB-dependent receptor, beta-barrel domain"/>
    <property type="match status" value="1"/>
</dbReference>
<dbReference type="Pfam" id="PF13620">
    <property type="entry name" value="CarboxypepD_reg"/>
    <property type="match status" value="1"/>
</dbReference>
<evidence type="ECO:0000313" key="4">
    <source>
        <dbReference type="EMBL" id="SKB57855.1"/>
    </source>
</evidence>
<organism evidence="4 5">
    <name type="scientific">Parapedobacter luteus</name>
    <dbReference type="NCBI Taxonomy" id="623280"/>
    <lineage>
        <taxon>Bacteria</taxon>
        <taxon>Pseudomonadati</taxon>
        <taxon>Bacteroidota</taxon>
        <taxon>Sphingobacteriia</taxon>
        <taxon>Sphingobacteriales</taxon>
        <taxon>Sphingobacteriaceae</taxon>
        <taxon>Parapedobacter</taxon>
    </lineage>
</organism>
<dbReference type="GO" id="GO:0009279">
    <property type="term" value="C:cell outer membrane"/>
    <property type="evidence" value="ECO:0007669"/>
    <property type="project" value="UniProtKB-SubCell"/>
</dbReference>
<accession>A0A1T5CEE3</accession>
<dbReference type="InterPro" id="IPR036942">
    <property type="entry name" value="Beta-barrel_TonB_sf"/>
</dbReference>
<proteinExistence type="predicted"/>
<keyword evidence="3" id="KW-0998">Cell outer membrane</keyword>
<dbReference type="SUPFAM" id="SSF49464">
    <property type="entry name" value="Carboxypeptidase regulatory domain-like"/>
    <property type="match status" value="1"/>
</dbReference>
<dbReference type="STRING" id="623280.SAMN05660226_02150"/>
<reference evidence="4 5" key="1">
    <citation type="submission" date="2017-02" db="EMBL/GenBank/DDBJ databases">
        <authorList>
            <person name="Peterson S.W."/>
        </authorList>
    </citation>
    <scope>NUCLEOTIDE SEQUENCE [LARGE SCALE GENOMIC DNA]</scope>
    <source>
        <strain evidence="4 5">DSM 22899</strain>
    </source>
</reference>
<evidence type="ECO:0000313" key="5">
    <source>
        <dbReference type="Proteomes" id="UP000190541"/>
    </source>
</evidence>
<evidence type="ECO:0000256" key="2">
    <source>
        <dbReference type="ARBA" id="ARBA00023136"/>
    </source>
</evidence>
<keyword evidence="2" id="KW-0472">Membrane</keyword>
<dbReference type="Proteomes" id="UP000190541">
    <property type="component" value="Unassembled WGS sequence"/>
</dbReference>
<gene>
    <name evidence="4" type="ORF">SAMN05660226_02150</name>
</gene>
<comment type="subcellular location">
    <subcellularLocation>
        <location evidence="1">Cell outer membrane</location>
    </subcellularLocation>
</comment>
<dbReference type="AlphaFoldDB" id="A0A1T5CEE3"/>
<dbReference type="InterPro" id="IPR008969">
    <property type="entry name" value="CarboxyPept-like_regulatory"/>
</dbReference>
<keyword evidence="5" id="KW-1185">Reference proteome</keyword>
<dbReference type="Gene3D" id="2.60.40.1120">
    <property type="entry name" value="Carboxypeptidase-like, regulatory domain"/>
    <property type="match status" value="1"/>
</dbReference>